<organism evidence="6 7">
    <name type="scientific">Phycomyces blakesleeanus</name>
    <dbReference type="NCBI Taxonomy" id="4837"/>
    <lineage>
        <taxon>Eukaryota</taxon>
        <taxon>Fungi</taxon>
        <taxon>Fungi incertae sedis</taxon>
        <taxon>Mucoromycota</taxon>
        <taxon>Mucoromycotina</taxon>
        <taxon>Mucoromycetes</taxon>
        <taxon>Mucorales</taxon>
        <taxon>Phycomycetaceae</taxon>
        <taxon>Phycomyces</taxon>
    </lineage>
</organism>
<accession>A0ABR3BGD1</accession>
<sequence length="270" mass="30484">MSALDGSPLHSIIKASEELQAFVVSQLESRIAGTLPEDVLEGEKGMTLLKTIDKIMDLHALAFGSTRVSKNLTAEAKTAMDARQIGLQNVMYEKRHLLEEIVKCRDFRSVYQDVDLIPLDEFNAVAPPAYRQDNSNQHIEMINRLKFEHEARMSLKEQQEKLQVERVKLIKDNRKAQEKLDRFDKLYDDLVQASIPMELALLDEDKKVEKNDSVEVKTTNEDVEMEEAKGPEVPSCAEKAKIAEATMTMQSTVSSSSLPENNTLDEMDTA</sequence>
<name>A0ABR3BGD1_PHYBL</name>
<evidence type="ECO:0000256" key="2">
    <source>
        <dbReference type="ARBA" id="ARBA00008044"/>
    </source>
</evidence>
<dbReference type="InterPro" id="IPR019163">
    <property type="entry name" value="THO_Thoc5"/>
</dbReference>
<evidence type="ECO:0000256" key="1">
    <source>
        <dbReference type="ARBA" id="ARBA00004123"/>
    </source>
</evidence>
<dbReference type="Proteomes" id="UP001448207">
    <property type="component" value="Unassembled WGS sequence"/>
</dbReference>
<dbReference type="Pfam" id="PF09766">
    <property type="entry name" value="FmiP_Thoc5"/>
    <property type="match status" value="1"/>
</dbReference>
<gene>
    <name evidence="6" type="ORF">J3Q64DRAFT_1708445</name>
</gene>
<evidence type="ECO:0000256" key="4">
    <source>
        <dbReference type="SAM" id="Coils"/>
    </source>
</evidence>
<dbReference type="PANTHER" id="PTHR13375">
    <property type="entry name" value="FMS INTERACTING PROTEIN"/>
    <property type="match status" value="1"/>
</dbReference>
<keyword evidence="3" id="KW-0539">Nucleus</keyword>
<keyword evidence="4" id="KW-0175">Coiled coil</keyword>
<feature type="compositionally biased region" description="Basic and acidic residues" evidence="5">
    <location>
        <begin position="216"/>
        <end position="230"/>
    </location>
</feature>
<evidence type="ECO:0000256" key="5">
    <source>
        <dbReference type="SAM" id="MobiDB-lite"/>
    </source>
</evidence>
<comment type="similarity">
    <text evidence="2">Belongs to the THOC5 family.</text>
</comment>
<feature type="coiled-coil region" evidence="4">
    <location>
        <begin position="159"/>
        <end position="193"/>
    </location>
</feature>
<dbReference type="EMBL" id="JBCLYO010000001">
    <property type="protein sequence ID" value="KAL0096595.1"/>
    <property type="molecule type" value="Genomic_DNA"/>
</dbReference>
<proteinExistence type="inferred from homology"/>
<comment type="subcellular location">
    <subcellularLocation>
        <location evidence="1">Nucleus</location>
    </subcellularLocation>
</comment>
<comment type="caution">
    <text evidence="6">The sequence shown here is derived from an EMBL/GenBank/DDBJ whole genome shotgun (WGS) entry which is preliminary data.</text>
</comment>
<keyword evidence="7" id="KW-1185">Reference proteome</keyword>
<reference evidence="6 7" key="1">
    <citation type="submission" date="2024-04" db="EMBL/GenBank/DDBJ databases">
        <title>Symmetric and asymmetric DNA N6-adenine methylation regulates different biological responses in Mucorales.</title>
        <authorList>
            <consortium name="Lawrence Berkeley National Laboratory"/>
            <person name="Lax C."/>
            <person name="Mondo S.J."/>
            <person name="Osorio-Concepcion M."/>
            <person name="Muszewska A."/>
            <person name="Corrochano-Luque M."/>
            <person name="Gutierrez G."/>
            <person name="Riley R."/>
            <person name="Lipzen A."/>
            <person name="Guo J."/>
            <person name="Hundley H."/>
            <person name="Amirebrahimi M."/>
            <person name="Ng V."/>
            <person name="Lorenzo-Gutierrez D."/>
            <person name="Binder U."/>
            <person name="Yang J."/>
            <person name="Song Y."/>
            <person name="Canovas D."/>
            <person name="Navarro E."/>
            <person name="Freitag M."/>
            <person name="Gabaldon T."/>
            <person name="Grigoriev I.V."/>
            <person name="Corrochano L.M."/>
            <person name="Nicolas F.E."/>
            <person name="Garre V."/>
        </authorList>
    </citation>
    <scope>NUCLEOTIDE SEQUENCE [LARGE SCALE GENOMIC DNA]</scope>
    <source>
        <strain evidence="6 7">L51</strain>
    </source>
</reference>
<evidence type="ECO:0000313" key="6">
    <source>
        <dbReference type="EMBL" id="KAL0096595.1"/>
    </source>
</evidence>
<evidence type="ECO:0000256" key="3">
    <source>
        <dbReference type="ARBA" id="ARBA00023242"/>
    </source>
</evidence>
<feature type="compositionally biased region" description="Low complexity" evidence="5">
    <location>
        <begin position="248"/>
        <end position="257"/>
    </location>
</feature>
<dbReference type="PANTHER" id="PTHR13375:SF3">
    <property type="entry name" value="THO COMPLEX SUBUNIT 5 HOMOLOG"/>
    <property type="match status" value="1"/>
</dbReference>
<evidence type="ECO:0000313" key="7">
    <source>
        <dbReference type="Proteomes" id="UP001448207"/>
    </source>
</evidence>
<protein>
    <submittedName>
        <fullName evidence="6">Fms-interacting protein-domain-containing protein</fullName>
    </submittedName>
</protein>
<feature type="region of interest" description="Disordered" evidence="5">
    <location>
        <begin position="216"/>
        <end position="235"/>
    </location>
</feature>
<feature type="region of interest" description="Disordered" evidence="5">
    <location>
        <begin position="248"/>
        <end position="270"/>
    </location>
</feature>